<reference evidence="3 4" key="2">
    <citation type="submission" date="2024-07" db="EMBL/GenBank/DDBJ databases">
        <authorList>
            <person name="Akdeniz Z."/>
        </authorList>
    </citation>
    <scope>NUCLEOTIDE SEQUENCE [LARGE SCALE GENOMIC DNA]</scope>
</reference>
<comment type="caution">
    <text evidence="2">The sequence shown here is derived from an EMBL/GenBank/DDBJ whole genome shotgun (WGS) entry which is preliminary data.</text>
</comment>
<feature type="compositionally biased region" description="Polar residues" evidence="1">
    <location>
        <begin position="204"/>
        <end position="228"/>
    </location>
</feature>
<sequence length="773" mass="90288">MIQNTSEGKQLFQRILTAIKLVHSPQALQILFQLQHDLQFDLDNADLSIYKKRFYQLQERCKAACNRTNNQEFLSVSALTSQVQNQNEVFYVLLPAVRQFLSSKLTQQQLNSIQLINQPQKELKLSSTFINWKPKQQEQCSEPDEMIISTFKHNRKCLLPKKEEFKVEQLNKNYAPLKQYKVLDSVQDLGIGFQYQINHRSKSAKPTQMLNQKSTKYSNNTQSINNKSKSNHVEQKLREYKLKQSVNAQNQSQTPNQQKLNALISKMHSENESKATKLSKLKQMKQQIASGPKLSTIDLVDKYHLPDTTFLSSPQSPQSPSYRKRSVTTPQIIRSKSTLSQQNNIQSPNTQSNKVIKSNRSPNPEPQFLKFDKTYKYIVSASSSPIQCVFNIEPLCSPRKHVKPTKKRQTVKLNESHNQIQSQPNVFNKVENQKLNGDGSNNQNQQNNWNNNQSGQCKSPINNKNGNQLSQLNSNSQNNQNYSQNNIQSIQSYNMLTFDSQNKQELNNNNTQIQPKNANKPNRYNQNNPQNQMNLFDLNEIELSMNRNEFQSPSSSNLNIQDLQFLKSNYQKQVFEPKIITESYSAPFVLQSIFQLFLNRIYVQRQKITFNTQTREKHFNYLQSQNGNLKQIKQNQLKQLKFYKLRDQISGLKYLIQLKEKKININSHLTESNKNYLVYQQMMKQRNDQITEFYRKACIQTKIYLVVRNKCIVYQLMLQKQLICKCLQLTCIKTQIVALQQKIQNRINIQHKLEKMKNVVLNLLIIIQKNEKQ</sequence>
<protein>
    <submittedName>
        <fullName evidence="3">Hypothetical_protein</fullName>
    </submittedName>
</protein>
<dbReference type="AlphaFoldDB" id="A0AA86TX67"/>
<feature type="compositionally biased region" description="Low complexity" evidence="1">
    <location>
        <begin position="312"/>
        <end position="321"/>
    </location>
</feature>
<feature type="region of interest" description="Disordered" evidence="1">
    <location>
        <begin position="201"/>
        <end position="234"/>
    </location>
</feature>
<feature type="region of interest" description="Disordered" evidence="1">
    <location>
        <begin position="508"/>
        <end position="531"/>
    </location>
</feature>
<reference evidence="2" key="1">
    <citation type="submission" date="2023-06" db="EMBL/GenBank/DDBJ databases">
        <authorList>
            <person name="Kurt Z."/>
        </authorList>
    </citation>
    <scope>NUCLEOTIDE SEQUENCE</scope>
</reference>
<organism evidence="2">
    <name type="scientific">Hexamita inflata</name>
    <dbReference type="NCBI Taxonomy" id="28002"/>
    <lineage>
        <taxon>Eukaryota</taxon>
        <taxon>Metamonada</taxon>
        <taxon>Diplomonadida</taxon>
        <taxon>Hexamitidae</taxon>
        <taxon>Hexamitinae</taxon>
        <taxon>Hexamita</taxon>
    </lineage>
</organism>
<feature type="compositionally biased region" description="Low complexity" evidence="1">
    <location>
        <begin position="462"/>
        <end position="482"/>
    </location>
</feature>
<dbReference type="EMBL" id="CAXDID020000396">
    <property type="protein sequence ID" value="CAL6086862.1"/>
    <property type="molecule type" value="Genomic_DNA"/>
</dbReference>
<feature type="compositionally biased region" description="Basic residues" evidence="1">
    <location>
        <begin position="399"/>
        <end position="410"/>
    </location>
</feature>
<dbReference type="EMBL" id="CATOUU010000311">
    <property type="protein sequence ID" value="CAI9924418.1"/>
    <property type="molecule type" value="Genomic_DNA"/>
</dbReference>
<gene>
    <name evidence="2" type="ORF">HINF_LOCUS12063</name>
    <name evidence="3" type="ORF">HINF_LOCUS63371</name>
</gene>
<feature type="region of interest" description="Disordered" evidence="1">
    <location>
        <begin position="399"/>
        <end position="482"/>
    </location>
</feature>
<feature type="compositionally biased region" description="Low complexity" evidence="1">
    <location>
        <begin position="441"/>
        <end position="453"/>
    </location>
</feature>
<feature type="region of interest" description="Disordered" evidence="1">
    <location>
        <begin position="309"/>
        <end position="368"/>
    </location>
</feature>
<evidence type="ECO:0000313" key="4">
    <source>
        <dbReference type="Proteomes" id="UP001642409"/>
    </source>
</evidence>
<feature type="compositionally biased region" description="Polar residues" evidence="1">
    <location>
        <begin position="411"/>
        <end position="426"/>
    </location>
</feature>
<proteinExistence type="predicted"/>
<evidence type="ECO:0000256" key="1">
    <source>
        <dbReference type="SAM" id="MobiDB-lite"/>
    </source>
</evidence>
<feature type="compositionally biased region" description="Low complexity" evidence="1">
    <location>
        <begin position="517"/>
        <end position="531"/>
    </location>
</feature>
<name>A0AA86TX67_9EUKA</name>
<evidence type="ECO:0000313" key="3">
    <source>
        <dbReference type="EMBL" id="CAL6086862.1"/>
    </source>
</evidence>
<feature type="compositionally biased region" description="Polar residues" evidence="1">
    <location>
        <begin position="327"/>
        <end position="362"/>
    </location>
</feature>
<keyword evidence="4" id="KW-1185">Reference proteome</keyword>
<evidence type="ECO:0000313" key="2">
    <source>
        <dbReference type="EMBL" id="CAI9924418.1"/>
    </source>
</evidence>
<accession>A0AA86TX67</accession>
<dbReference type="Proteomes" id="UP001642409">
    <property type="component" value="Unassembled WGS sequence"/>
</dbReference>